<dbReference type="EMBL" id="FO818637">
    <property type="protein sequence ID" value="CDM89203.1"/>
    <property type="molecule type" value="Genomic_DNA"/>
</dbReference>
<dbReference type="Pfam" id="PF02661">
    <property type="entry name" value="Fic"/>
    <property type="match status" value="1"/>
</dbReference>
<sequence length="136" mass="15178">MDIQFLSTEEVIEIQRKTLPNSGEPDVNKLEGALFRVQTLRDYEGCEDVFKFAAMYLIAIAKSHAFNDANKRTAFQATSIFLILNGFELNASFELVKLTILAAIGEADCDNTAFALKILSNYRNDLLEETVTGYGI</sequence>
<dbReference type="Gene3D" id="1.20.120.1870">
    <property type="entry name" value="Fic/DOC protein, Fido domain"/>
    <property type="match status" value="1"/>
</dbReference>
<proteinExistence type="predicted"/>
<dbReference type="PANTHER" id="PTHR39426">
    <property type="entry name" value="HOMOLOGY TO DEATH-ON-CURING PROTEIN OF PHAGE P1"/>
    <property type="match status" value="1"/>
</dbReference>
<gene>
    <name evidence="2" type="ORF">XBW1_1846</name>
</gene>
<dbReference type="GO" id="GO:0016301">
    <property type="term" value="F:kinase activity"/>
    <property type="evidence" value="ECO:0007669"/>
    <property type="project" value="InterPro"/>
</dbReference>
<dbReference type="AlphaFoldDB" id="A0A0B6X905"/>
<dbReference type="KEGG" id="xbv:XBW1_1846"/>
<dbReference type="InterPro" id="IPR006440">
    <property type="entry name" value="Doc"/>
</dbReference>
<dbReference type="PROSITE" id="PS51459">
    <property type="entry name" value="FIDO"/>
    <property type="match status" value="1"/>
</dbReference>
<protein>
    <submittedName>
        <fullName evidence="2">Doc-like protein</fullName>
    </submittedName>
</protein>
<dbReference type="SUPFAM" id="SSF140931">
    <property type="entry name" value="Fic-like"/>
    <property type="match status" value="1"/>
</dbReference>
<reference evidence="2 3" key="1">
    <citation type="submission" date="2014-02" db="EMBL/GenBank/DDBJ databases">
        <authorList>
            <person name="Genoscope - CEA"/>
        </authorList>
    </citation>
    <scope>NUCLEOTIDE SEQUENCE [LARGE SCALE GENOMIC DNA]</scope>
    <source>
        <strain evidence="2 3">CS03</strain>
    </source>
</reference>
<dbReference type="PANTHER" id="PTHR39426:SF1">
    <property type="entry name" value="HOMOLOGY TO DEATH-ON-CURING PROTEIN OF PHAGE P1"/>
    <property type="match status" value="1"/>
</dbReference>
<dbReference type="NCBIfam" id="TIGR01550">
    <property type="entry name" value="DOC_P1"/>
    <property type="match status" value="1"/>
</dbReference>
<organism evidence="2 3">
    <name type="scientific">Xenorhabdus bovienii</name>
    <name type="common">Xenorhabdus nematophila subsp. bovienii</name>
    <dbReference type="NCBI Taxonomy" id="40576"/>
    <lineage>
        <taxon>Bacteria</taxon>
        <taxon>Pseudomonadati</taxon>
        <taxon>Pseudomonadota</taxon>
        <taxon>Gammaproteobacteria</taxon>
        <taxon>Enterobacterales</taxon>
        <taxon>Morganellaceae</taxon>
        <taxon>Xenorhabdus</taxon>
    </lineage>
</organism>
<evidence type="ECO:0000259" key="1">
    <source>
        <dbReference type="PROSITE" id="PS51459"/>
    </source>
</evidence>
<dbReference type="InterPro" id="IPR003812">
    <property type="entry name" value="Fido"/>
</dbReference>
<dbReference type="InterPro" id="IPR036597">
    <property type="entry name" value="Fido-like_dom_sf"/>
</dbReference>
<name>A0A0B6X905_XENBV</name>
<dbReference type="PIRSF" id="PIRSF018297">
    <property type="entry name" value="Doc"/>
    <property type="match status" value="1"/>
</dbReference>
<accession>A0A0B6X905</accession>
<feature type="domain" description="Fido" evidence="1">
    <location>
        <begin position="6"/>
        <end position="125"/>
    </location>
</feature>
<evidence type="ECO:0000313" key="3">
    <source>
        <dbReference type="Proteomes" id="UP000032930"/>
    </source>
</evidence>
<dbReference type="InterPro" id="IPR053737">
    <property type="entry name" value="Type_II_TA_Toxin"/>
</dbReference>
<dbReference type="Proteomes" id="UP000032930">
    <property type="component" value="Chromosome"/>
</dbReference>
<evidence type="ECO:0000313" key="2">
    <source>
        <dbReference type="EMBL" id="CDM89203.1"/>
    </source>
</evidence>